<dbReference type="SUPFAM" id="SSF56954">
    <property type="entry name" value="Outer membrane efflux proteins (OEP)"/>
    <property type="match status" value="1"/>
</dbReference>
<accession>A0ABN1MV12</accession>
<evidence type="ECO:0000313" key="3">
    <source>
        <dbReference type="Proteomes" id="UP001500469"/>
    </source>
</evidence>
<sequence length="387" mass="45132">MEDFLWSALEAPEVQTLMQQNAFLETNSYKLSPIRGMEIRTETNQLDPHRQDFALRINPANPWEIKRNNEYFQTYQEVIGLDQDRKLKELLTRHYAAIIGWSYLQEQKKLKQEEQEITQSLLQILEAQRFSSFFDADDYADLKIDLLEKHADLEELNFEEEILRKEIESLFPLAKSQDIAWSMASLVPVELIEQWIQRHEARPENGEIAYRQKLVELASAEWALAKSNLNIGFVQAQYQQYRLEQERSPWSIGLGVRLPLFNPNKGKMAEKKLDILEAQGELTQAQDEQEAGLSLMKTKVRTLTQRYHSLQEQMESLDMEGLGENLNAIQGGNPLAELRLRRSLVKSKNVTARLKRDIYHAYIEYLAETELLQSLPMVNYLQSDSLR</sequence>
<gene>
    <name evidence="2" type="ORF">GCM10009119_01600</name>
</gene>
<organism evidence="2 3">
    <name type="scientific">Algoriphagus jejuensis</name>
    <dbReference type="NCBI Taxonomy" id="419934"/>
    <lineage>
        <taxon>Bacteria</taxon>
        <taxon>Pseudomonadati</taxon>
        <taxon>Bacteroidota</taxon>
        <taxon>Cytophagia</taxon>
        <taxon>Cytophagales</taxon>
        <taxon>Cyclobacteriaceae</taxon>
        <taxon>Algoriphagus</taxon>
    </lineage>
</organism>
<proteinExistence type="predicted"/>
<evidence type="ECO:0000313" key="2">
    <source>
        <dbReference type="EMBL" id="GAA0877192.1"/>
    </source>
</evidence>
<reference evidence="2 3" key="1">
    <citation type="journal article" date="2019" name="Int. J. Syst. Evol. Microbiol.">
        <title>The Global Catalogue of Microorganisms (GCM) 10K type strain sequencing project: providing services to taxonomists for standard genome sequencing and annotation.</title>
        <authorList>
            <consortium name="The Broad Institute Genomics Platform"/>
            <consortium name="The Broad Institute Genome Sequencing Center for Infectious Disease"/>
            <person name="Wu L."/>
            <person name="Ma J."/>
        </authorList>
    </citation>
    <scope>NUCLEOTIDE SEQUENCE [LARGE SCALE GENOMIC DNA]</scope>
    <source>
        <strain evidence="2 3">JCM 16112</strain>
    </source>
</reference>
<name>A0ABN1MV12_9BACT</name>
<evidence type="ECO:0008006" key="4">
    <source>
        <dbReference type="Google" id="ProtNLM"/>
    </source>
</evidence>
<keyword evidence="1" id="KW-0175">Coiled coil</keyword>
<protein>
    <recommendedName>
        <fullName evidence="4">Outer membrane protein TolC</fullName>
    </recommendedName>
</protein>
<comment type="caution">
    <text evidence="2">The sequence shown here is derived from an EMBL/GenBank/DDBJ whole genome shotgun (WGS) entry which is preliminary data.</text>
</comment>
<feature type="coiled-coil region" evidence="1">
    <location>
        <begin position="268"/>
        <end position="320"/>
    </location>
</feature>
<dbReference type="Gene3D" id="1.20.1600.10">
    <property type="entry name" value="Outer membrane efflux proteins (OEP)"/>
    <property type="match status" value="1"/>
</dbReference>
<dbReference type="EMBL" id="BAAAFI010000001">
    <property type="protein sequence ID" value="GAA0877192.1"/>
    <property type="molecule type" value="Genomic_DNA"/>
</dbReference>
<evidence type="ECO:0000256" key="1">
    <source>
        <dbReference type="SAM" id="Coils"/>
    </source>
</evidence>
<keyword evidence="3" id="KW-1185">Reference proteome</keyword>
<dbReference type="Proteomes" id="UP001500469">
    <property type="component" value="Unassembled WGS sequence"/>
</dbReference>